<organism evidence="4 5">
    <name type="scientific">Tripterygium wilfordii</name>
    <name type="common">Thunder God vine</name>
    <dbReference type="NCBI Taxonomy" id="458696"/>
    <lineage>
        <taxon>Eukaryota</taxon>
        <taxon>Viridiplantae</taxon>
        <taxon>Streptophyta</taxon>
        <taxon>Embryophyta</taxon>
        <taxon>Tracheophyta</taxon>
        <taxon>Spermatophyta</taxon>
        <taxon>Magnoliopsida</taxon>
        <taxon>eudicotyledons</taxon>
        <taxon>Gunneridae</taxon>
        <taxon>Pentapetalae</taxon>
        <taxon>rosids</taxon>
        <taxon>fabids</taxon>
        <taxon>Celastrales</taxon>
        <taxon>Celastraceae</taxon>
        <taxon>Tripterygium</taxon>
    </lineage>
</organism>
<dbReference type="InParanoid" id="A0A7J7C983"/>
<keyword evidence="3" id="KW-0472">Membrane</keyword>
<feature type="region of interest" description="Disordered" evidence="2">
    <location>
        <begin position="115"/>
        <end position="140"/>
    </location>
</feature>
<dbReference type="FunCoup" id="A0A7J7C983">
    <property type="interactions" value="1409"/>
</dbReference>
<dbReference type="EMBL" id="JAAARO010000019">
    <property type="protein sequence ID" value="KAF5730417.1"/>
    <property type="molecule type" value="Genomic_DNA"/>
</dbReference>
<feature type="compositionally biased region" description="Basic and acidic residues" evidence="2">
    <location>
        <begin position="260"/>
        <end position="276"/>
    </location>
</feature>
<sequence>MDFESECSALESVEDNGVEVATTETVSHGDDGNVRDIMSHVNEAEELGAGESFDGNRLLTPSNVLVEGVGDGVENAISSPRSGSNSLGGTSPATTKGYGLKKWRRIRRDVVKDANGASMDSSKALKRGLPGFGNSSEPLNITSVDIKQNSDGSVRPTNMLKNVSVHDGFVIHGSSMDSRLALGSAFAAGTDSENSEDRSSKSSTAASAPRGRYELPAMLGFAREKNKIKNVSGKGSGTSPQRGQQGKGRVESSKKHRGERIKIEKQNSHSSMESDSRSSNFVFMQGAFSVTSNGTQSRSMNYDGENSDEANASELLFSKKVQTSYNNSNVGEVDLSPDDVATGSSWADMGEEGENHQPATDQDPLVESVLGLQSVQEALENEIRKFVEIGNYGSIPVESTIIDPDVHESSSHDQFNTVKMRQSASSSSETQILSLTQTVKYLENKLDETKAMLEVKESRVAQLEVILKSAEFPAEQLGSTILLQQKERESELEGLLKQKIEAEIEYLTITSAVKKLRAAAGDQLMLFEKQESLAGEQEQMLNKLGEAESKATMLKKQAEELEKSCEDIRGTEEVLNMQMRVCRVSSCFLIQLMLLLVAFWVLVLQLVPHSGSAIPT</sequence>
<dbReference type="OrthoDB" id="680851at2759"/>
<feature type="region of interest" description="Disordered" evidence="2">
    <location>
        <begin position="75"/>
        <end position="96"/>
    </location>
</feature>
<name>A0A7J7C983_TRIWF</name>
<evidence type="ECO:0000313" key="4">
    <source>
        <dbReference type="EMBL" id="KAF5730417.1"/>
    </source>
</evidence>
<feature type="region of interest" description="Disordered" evidence="2">
    <location>
        <begin position="328"/>
        <end position="361"/>
    </location>
</feature>
<feature type="coiled-coil region" evidence="1">
    <location>
        <begin position="537"/>
        <end position="571"/>
    </location>
</feature>
<proteinExistence type="predicted"/>
<dbReference type="Proteomes" id="UP000593562">
    <property type="component" value="Unassembled WGS sequence"/>
</dbReference>
<protein>
    <submittedName>
        <fullName evidence="4">WPP domain-interacting protein 1-like</fullName>
    </submittedName>
</protein>
<feature type="transmembrane region" description="Helical" evidence="3">
    <location>
        <begin position="588"/>
        <end position="607"/>
    </location>
</feature>
<evidence type="ECO:0000313" key="5">
    <source>
        <dbReference type="Proteomes" id="UP000593562"/>
    </source>
</evidence>
<dbReference type="InterPro" id="IPR044696">
    <property type="entry name" value="WIP1/2/3"/>
</dbReference>
<evidence type="ECO:0000256" key="3">
    <source>
        <dbReference type="SAM" id="Phobius"/>
    </source>
</evidence>
<feature type="region of interest" description="Disordered" evidence="2">
    <location>
        <begin position="189"/>
        <end position="212"/>
    </location>
</feature>
<keyword evidence="1" id="KW-0175">Coiled coil</keyword>
<keyword evidence="3" id="KW-0812">Transmembrane</keyword>
<keyword evidence="3" id="KW-1133">Transmembrane helix</keyword>
<gene>
    <name evidence="4" type="ORF">HS088_TW19G00006</name>
</gene>
<comment type="caution">
    <text evidence="4">The sequence shown here is derived from an EMBL/GenBank/DDBJ whole genome shotgun (WGS) entry which is preliminary data.</text>
</comment>
<dbReference type="PANTHER" id="PTHR34562:SF8">
    <property type="entry name" value="WPP DOMAIN-INTERACTING PROTEIN 1"/>
    <property type="match status" value="1"/>
</dbReference>
<keyword evidence="5" id="KW-1185">Reference proteome</keyword>
<feature type="region of interest" description="Disordered" evidence="2">
    <location>
        <begin position="227"/>
        <end position="278"/>
    </location>
</feature>
<reference evidence="4 5" key="1">
    <citation type="journal article" date="2020" name="Nat. Commun.">
        <title>Genome of Tripterygium wilfordii and identification of cytochrome P450 involved in triptolide biosynthesis.</title>
        <authorList>
            <person name="Tu L."/>
            <person name="Su P."/>
            <person name="Zhang Z."/>
            <person name="Gao L."/>
            <person name="Wang J."/>
            <person name="Hu T."/>
            <person name="Zhou J."/>
            <person name="Zhang Y."/>
            <person name="Zhao Y."/>
            <person name="Liu Y."/>
            <person name="Song Y."/>
            <person name="Tong Y."/>
            <person name="Lu Y."/>
            <person name="Yang J."/>
            <person name="Xu C."/>
            <person name="Jia M."/>
            <person name="Peters R.J."/>
            <person name="Huang L."/>
            <person name="Gao W."/>
        </authorList>
    </citation>
    <scope>NUCLEOTIDE SEQUENCE [LARGE SCALE GENOMIC DNA]</scope>
    <source>
        <strain evidence="5">cv. XIE 37</strain>
        <tissue evidence="4">Leaf</tissue>
    </source>
</reference>
<feature type="compositionally biased region" description="Polar residues" evidence="2">
    <location>
        <begin position="76"/>
        <end position="94"/>
    </location>
</feature>
<accession>A0A7J7C983</accession>
<evidence type="ECO:0000256" key="2">
    <source>
        <dbReference type="SAM" id="MobiDB-lite"/>
    </source>
</evidence>
<dbReference type="PANTHER" id="PTHR34562">
    <property type="entry name" value="WPP DOMAIN-INTERACTING PROTEIN 2"/>
    <property type="match status" value="1"/>
</dbReference>
<evidence type="ECO:0000256" key="1">
    <source>
        <dbReference type="SAM" id="Coils"/>
    </source>
</evidence>
<dbReference type="AlphaFoldDB" id="A0A7J7C983"/>